<keyword evidence="2" id="KW-1185">Reference proteome</keyword>
<accession>A0ABN2LGM5</accession>
<dbReference type="Proteomes" id="UP001499938">
    <property type="component" value="Unassembled WGS sequence"/>
</dbReference>
<proteinExistence type="predicted"/>
<sequence length="102" mass="10753">MADPRAVGASPLAEGESLGYSAALAVTGSYVVSQSDEEQPRVFAMAVDTGAPQWIRTVTYPLISIMSTGRDNLVMHDDGRLAGLDPGGDVVLHTADQELFCD</sequence>
<gene>
    <name evidence="1" type="ORF">GCM10009811_10770</name>
</gene>
<protein>
    <submittedName>
        <fullName evidence="1">Uncharacterized protein</fullName>
    </submittedName>
</protein>
<reference evidence="1 2" key="1">
    <citation type="journal article" date="2019" name="Int. J. Syst. Evol. Microbiol.">
        <title>The Global Catalogue of Microorganisms (GCM) 10K type strain sequencing project: providing services to taxonomists for standard genome sequencing and annotation.</title>
        <authorList>
            <consortium name="The Broad Institute Genomics Platform"/>
            <consortium name="The Broad Institute Genome Sequencing Center for Infectious Disease"/>
            <person name="Wu L."/>
            <person name="Ma J."/>
        </authorList>
    </citation>
    <scope>NUCLEOTIDE SEQUENCE [LARGE SCALE GENOMIC DNA]</scope>
    <source>
        <strain evidence="1 2">JCM 15592</strain>
    </source>
</reference>
<dbReference type="SUPFAM" id="SSF69304">
    <property type="entry name" value="Tricorn protease N-terminal domain"/>
    <property type="match status" value="1"/>
</dbReference>
<name>A0ABN2LGM5_9MICO</name>
<dbReference type="EMBL" id="BAAAPO010000016">
    <property type="protein sequence ID" value="GAA1787478.1"/>
    <property type="molecule type" value="Genomic_DNA"/>
</dbReference>
<evidence type="ECO:0000313" key="1">
    <source>
        <dbReference type="EMBL" id="GAA1787478.1"/>
    </source>
</evidence>
<organism evidence="1 2">
    <name type="scientific">Nostocoides veronense</name>
    <dbReference type="NCBI Taxonomy" id="330836"/>
    <lineage>
        <taxon>Bacteria</taxon>
        <taxon>Bacillati</taxon>
        <taxon>Actinomycetota</taxon>
        <taxon>Actinomycetes</taxon>
        <taxon>Micrococcales</taxon>
        <taxon>Intrasporangiaceae</taxon>
        <taxon>Nostocoides</taxon>
    </lineage>
</organism>
<comment type="caution">
    <text evidence="1">The sequence shown here is derived from an EMBL/GenBank/DDBJ whole genome shotgun (WGS) entry which is preliminary data.</text>
</comment>
<dbReference type="RefSeq" id="WP_344082270.1">
    <property type="nucleotide sequence ID" value="NZ_BAAAPO010000016.1"/>
</dbReference>
<evidence type="ECO:0000313" key="2">
    <source>
        <dbReference type="Proteomes" id="UP001499938"/>
    </source>
</evidence>